<keyword evidence="2" id="KW-0663">Pyridoxal phosphate</keyword>
<dbReference type="Gene3D" id="3.40.50.1100">
    <property type="match status" value="2"/>
</dbReference>
<dbReference type="NCBIfam" id="NF005147">
    <property type="entry name" value="PRK06608.1"/>
    <property type="match status" value="1"/>
</dbReference>
<accession>A0ABT3A8M6</accession>
<evidence type="ECO:0000259" key="3">
    <source>
        <dbReference type="Pfam" id="PF00291"/>
    </source>
</evidence>
<dbReference type="PANTHER" id="PTHR43050">
    <property type="entry name" value="SERINE / THREONINE RACEMASE FAMILY MEMBER"/>
    <property type="match status" value="1"/>
</dbReference>
<dbReference type="Proteomes" id="UP001652504">
    <property type="component" value="Unassembled WGS sequence"/>
</dbReference>
<proteinExistence type="predicted"/>
<gene>
    <name evidence="4" type="ORF">OE749_08180</name>
</gene>
<comment type="caution">
    <text evidence="4">The sequence shown here is derived from an EMBL/GenBank/DDBJ whole genome shotgun (WGS) entry which is preliminary data.</text>
</comment>
<reference evidence="4 5" key="1">
    <citation type="submission" date="2022-10" db="EMBL/GenBank/DDBJ databases">
        <title>Aestuariibacter sp. AA17 isolated from Montipora capitata coral fragment.</title>
        <authorList>
            <person name="Emsley S.A."/>
            <person name="Pfannmuller K.M."/>
            <person name="Loughran R.M."/>
            <person name="Shlafstein M."/>
            <person name="Papke E."/>
            <person name="Saw J.H."/>
            <person name="Ushijima B."/>
            <person name="Videau P."/>
        </authorList>
    </citation>
    <scope>NUCLEOTIDE SEQUENCE [LARGE SCALE GENOMIC DNA]</scope>
    <source>
        <strain evidence="4 5">AA17</strain>
    </source>
</reference>
<dbReference type="RefSeq" id="WP_263711948.1">
    <property type="nucleotide sequence ID" value="NZ_JAOWKX010000003.1"/>
</dbReference>
<dbReference type="Pfam" id="PF00291">
    <property type="entry name" value="PALP"/>
    <property type="match status" value="1"/>
</dbReference>
<feature type="domain" description="Tryptophan synthase beta chain-like PALP" evidence="3">
    <location>
        <begin position="14"/>
        <end position="304"/>
    </location>
</feature>
<dbReference type="CDD" id="cd01562">
    <property type="entry name" value="Thr-dehyd"/>
    <property type="match status" value="1"/>
</dbReference>
<dbReference type="InterPro" id="IPR036052">
    <property type="entry name" value="TrpB-like_PALP_sf"/>
</dbReference>
<evidence type="ECO:0000313" key="4">
    <source>
        <dbReference type="EMBL" id="MCV2884671.1"/>
    </source>
</evidence>
<evidence type="ECO:0000256" key="2">
    <source>
        <dbReference type="ARBA" id="ARBA00022898"/>
    </source>
</evidence>
<keyword evidence="5" id="KW-1185">Reference proteome</keyword>
<sequence length="327" mass="35110">MPTFNDICDAHTRISPLIHNTPIVESSLLNTWLGSRILFKAECLQKIGAFKARGALNMLGKMSEEGTLPNNIIANSSGNHAQAVAYAAAKLGKKATIYSTESISAVKAAASRFYGAELKLYPLRTQADAAVAEAAEHPDTIWIPPFNHPDIIAGQGTLAKEVFEEVDNVSALFAPCGGGGLLAGSKIAALAMSPDTKVIGAEPLNANDAARSLRVGKIVPLDGPVQTHADGAATPQVGDKTFPHLQHLDGFVEVEERAIAYWTQWLQHLLKLHIEPTSAMSMQAVVEYLRNTPKNQTVVVLLSGGNIDNQKMLNIWQEDHLSILPSL</sequence>
<dbReference type="EMBL" id="JAOWKX010000003">
    <property type="protein sequence ID" value="MCV2884671.1"/>
    <property type="molecule type" value="Genomic_DNA"/>
</dbReference>
<protein>
    <submittedName>
        <fullName evidence="4">Serine/threonine dehydratase</fullName>
    </submittedName>
</protein>
<dbReference type="PANTHER" id="PTHR43050:SF1">
    <property type="entry name" value="SERINE RACEMASE"/>
    <property type="match status" value="1"/>
</dbReference>
<evidence type="ECO:0000313" key="5">
    <source>
        <dbReference type="Proteomes" id="UP001652504"/>
    </source>
</evidence>
<evidence type="ECO:0000256" key="1">
    <source>
        <dbReference type="ARBA" id="ARBA00001933"/>
    </source>
</evidence>
<comment type="cofactor">
    <cofactor evidence="1">
        <name>pyridoxal 5'-phosphate</name>
        <dbReference type="ChEBI" id="CHEBI:597326"/>
    </cofactor>
</comment>
<dbReference type="SUPFAM" id="SSF53686">
    <property type="entry name" value="Tryptophan synthase beta subunit-like PLP-dependent enzymes"/>
    <property type="match status" value="1"/>
</dbReference>
<organism evidence="4 5">
    <name type="scientific">Fluctibacter corallii</name>
    <dbReference type="NCBI Taxonomy" id="2984329"/>
    <lineage>
        <taxon>Bacteria</taxon>
        <taxon>Pseudomonadati</taxon>
        <taxon>Pseudomonadota</taxon>
        <taxon>Gammaproteobacteria</taxon>
        <taxon>Alteromonadales</taxon>
        <taxon>Alteromonadaceae</taxon>
        <taxon>Fluctibacter</taxon>
    </lineage>
</organism>
<name>A0ABT3A8M6_9ALTE</name>
<dbReference type="InterPro" id="IPR001926">
    <property type="entry name" value="TrpB-like_PALP"/>
</dbReference>